<dbReference type="EMBL" id="AXCM01002291">
    <property type="status" value="NOT_ANNOTATED_CDS"/>
    <property type="molecule type" value="Genomic_DNA"/>
</dbReference>
<dbReference type="AlphaFoldDB" id="A0A182M443"/>
<reference evidence="2" key="2">
    <citation type="submission" date="2020-05" db="UniProtKB">
        <authorList>
            <consortium name="EnsemblMetazoa"/>
        </authorList>
    </citation>
    <scope>IDENTIFICATION</scope>
    <source>
        <strain evidence="2">A-37</strain>
    </source>
</reference>
<reference evidence="3" key="1">
    <citation type="submission" date="2013-09" db="EMBL/GenBank/DDBJ databases">
        <title>The Genome Sequence of Anopheles culicifacies species A.</title>
        <authorList>
            <consortium name="The Broad Institute Genomics Platform"/>
            <person name="Neafsey D.E."/>
            <person name="Besansky N."/>
            <person name="Howell P."/>
            <person name="Walton C."/>
            <person name="Young S.K."/>
            <person name="Zeng Q."/>
            <person name="Gargeya S."/>
            <person name="Fitzgerald M."/>
            <person name="Haas B."/>
            <person name="Abouelleil A."/>
            <person name="Allen A.W."/>
            <person name="Alvarado L."/>
            <person name="Arachchi H.M."/>
            <person name="Berlin A.M."/>
            <person name="Chapman S.B."/>
            <person name="Gainer-Dewar J."/>
            <person name="Goldberg J."/>
            <person name="Griggs A."/>
            <person name="Gujja S."/>
            <person name="Hansen M."/>
            <person name="Howarth C."/>
            <person name="Imamovic A."/>
            <person name="Ireland A."/>
            <person name="Larimer J."/>
            <person name="McCowan C."/>
            <person name="Murphy C."/>
            <person name="Pearson M."/>
            <person name="Poon T.W."/>
            <person name="Priest M."/>
            <person name="Roberts A."/>
            <person name="Saif S."/>
            <person name="Shea T."/>
            <person name="Sisk P."/>
            <person name="Sykes S."/>
            <person name="Wortman J."/>
            <person name="Nusbaum C."/>
            <person name="Birren B."/>
        </authorList>
    </citation>
    <scope>NUCLEOTIDE SEQUENCE [LARGE SCALE GENOMIC DNA]</scope>
    <source>
        <strain evidence="3">A-37</strain>
    </source>
</reference>
<sequence>MLRLPVPTTGPTGTEDDCPPASTIPPAGPPAAPPFKFTSADMLIPFKPKLLLAASSKFKSLNDLFATISAMSGLDVRHSIGSRSICFFARGIGCRGSVVLPSSPELSVPVPPGPPSLPCLISSSMIFNSASCFLAAFTGFEKRQLNTPGMA</sequence>
<proteinExistence type="predicted"/>
<keyword evidence="3" id="KW-1185">Reference proteome</keyword>
<accession>A0A182M443</accession>
<dbReference type="EnsemblMetazoa" id="ACUA008990-RA">
    <property type="protein sequence ID" value="ACUA008990-PA"/>
    <property type="gene ID" value="ACUA008990"/>
</dbReference>
<dbReference type="Proteomes" id="UP000075883">
    <property type="component" value="Unassembled WGS sequence"/>
</dbReference>
<dbReference type="VEuPathDB" id="VectorBase:ACUA008990"/>
<organism evidence="2 3">
    <name type="scientific">Anopheles culicifacies</name>
    <dbReference type="NCBI Taxonomy" id="139723"/>
    <lineage>
        <taxon>Eukaryota</taxon>
        <taxon>Metazoa</taxon>
        <taxon>Ecdysozoa</taxon>
        <taxon>Arthropoda</taxon>
        <taxon>Hexapoda</taxon>
        <taxon>Insecta</taxon>
        <taxon>Pterygota</taxon>
        <taxon>Neoptera</taxon>
        <taxon>Endopterygota</taxon>
        <taxon>Diptera</taxon>
        <taxon>Nematocera</taxon>
        <taxon>Culicoidea</taxon>
        <taxon>Culicidae</taxon>
        <taxon>Anophelinae</taxon>
        <taxon>Anopheles</taxon>
        <taxon>culicifacies species complex</taxon>
    </lineage>
</organism>
<evidence type="ECO:0000313" key="3">
    <source>
        <dbReference type="Proteomes" id="UP000075883"/>
    </source>
</evidence>
<protein>
    <submittedName>
        <fullName evidence="2">Uncharacterized protein</fullName>
    </submittedName>
</protein>
<feature type="region of interest" description="Disordered" evidence="1">
    <location>
        <begin position="1"/>
        <end position="25"/>
    </location>
</feature>
<evidence type="ECO:0000256" key="1">
    <source>
        <dbReference type="SAM" id="MobiDB-lite"/>
    </source>
</evidence>
<evidence type="ECO:0000313" key="2">
    <source>
        <dbReference type="EnsemblMetazoa" id="ACUA008990-PA"/>
    </source>
</evidence>
<name>A0A182M443_9DIPT</name>